<dbReference type="Pfam" id="PF23324">
    <property type="entry name" value="DUF7086"/>
    <property type="match status" value="1"/>
</dbReference>
<dbReference type="PANTHER" id="PTHR34272">
    <property type="entry name" value="EXPRESSED PROTEIN"/>
    <property type="match status" value="1"/>
</dbReference>
<sequence>MFPHPTGGTSGPSIQDDHSPLQKRHRRNSPQSAADEIITPPFAWATNRPATVHTIRYLLDNNISTISGEVQCKRCDARCDIELDLESKFWELKMFIMKNFESLNQRAPKEWMNPKLPDCQECKQRDCMKPVISPKHHSINWLFLLLGNLLGCCTLEQLKYFCMHTKQHRTGAKDRVLFTTYVMLCKQLDPEGSFVPRNV</sequence>
<accession>A0A443PY58</accession>
<dbReference type="AlphaFoldDB" id="A0A443PY58"/>
<evidence type="ECO:0000256" key="1">
    <source>
        <dbReference type="SAM" id="MobiDB-lite"/>
    </source>
</evidence>
<dbReference type="PANTHER" id="PTHR34272:SF1">
    <property type="entry name" value="EXPRESSED PROTEIN"/>
    <property type="match status" value="1"/>
</dbReference>
<protein>
    <submittedName>
        <fullName evidence="3">Formin-like protein 14</fullName>
    </submittedName>
</protein>
<name>A0A443PY58_9MAGN</name>
<comment type="caution">
    <text evidence="3">The sequence shown here is derived from an EMBL/GenBank/DDBJ whole genome shotgun (WGS) entry which is preliminary data.</text>
</comment>
<evidence type="ECO:0000259" key="2">
    <source>
        <dbReference type="Pfam" id="PF23324"/>
    </source>
</evidence>
<organism evidence="3 4">
    <name type="scientific">Cinnamomum micranthum f. kanehirae</name>
    <dbReference type="NCBI Taxonomy" id="337451"/>
    <lineage>
        <taxon>Eukaryota</taxon>
        <taxon>Viridiplantae</taxon>
        <taxon>Streptophyta</taxon>
        <taxon>Embryophyta</taxon>
        <taxon>Tracheophyta</taxon>
        <taxon>Spermatophyta</taxon>
        <taxon>Magnoliopsida</taxon>
        <taxon>Magnoliidae</taxon>
        <taxon>Laurales</taxon>
        <taxon>Lauraceae</taxon>
        <taxon>Cinnamomum</taxon>
    </lineage>
</organism>
<proteinExistence type="predicted"/>
<dbReference type="InterPro" id="IPR055513">
    <property type="entry name" value="DUF7086"/>
</dbReference>
<feature type="region of interest" description="Disordered" evidence="1">
    <location>
        <begin position="1"/>
        <end position="36"/>
    </location>
</feature>
<evidence type="ECO:0000313" key="3">
    <source>
        <dbReference type="EMBL" id="RWR95705.1"/>
    </source>
</evidence>
<dbReference type="EMBL" id="QPKB01000011">
    <property type="protein sequence ID" value="RWR95705.1"/>
    <property type="molecule type" value="Genomic_DNA"/>
</dbReference>
<gene>
    <name evidence="3" type="ORF">CKAN_02505900</name>
</gene>
<keyword evidence="4" id="KW-1185">Reference proteome</keyword>
<reference evidence="3 4" key="1">
    <citation type="journal article" date="2019" name="Nat. Plants">
        <title>Stout camphor tree genome fills gaps in understanding of flowering plant genome evolution.</title>
        <authorList>
            <person name="Chaw S.M."/>
            <person name="Liu Y.C."/>
            <person name="Wu Y.W."/>
            <person name="Wang H.Y."/>
            <person name="Lin C.I."/>
            <person name="Wu C.S."/>
            <person name="Ke H.M."/>
            <person name="Chang L.Y."/>
            <person name="Hsu C.Y."/>
            <person name="Yang H.T."/>
            <person name="Sudianto E."/>
            <person name="Hsu M.H."/>
            <person name="Wu K.P."/>
            <person name="Wang L.N."/>
            <person name="Leebens-Mack J.H."/>
            <person name="Tsai I.J."/>
        </authorList>
    </citation>
    <scope>NUCLEOTIDE SEQUENCE [LARGE SCALE GENOMIC DNA]</scope>
    <source>
        <strain evidence="4">cv. Chaw 1501</strain>
        <tissue evidence="3">Young leaves</tissue>
    </source>
</reference>
<dbReference type="OrthoDB" id="1850589at2759"/>
<dbReference type="STRING" id="337451.A0A443PY58"/>
<feature type="domain" description="DUF7086" evidence="2">
    <location>
        <begin position="56"/>
        <end position="188"/>
    </location>
</feature>
<dbReference type="Proteomes" id="UP000283530">
    <property type="component" value="Unassembled WGS sequence"/>
</dbReference>
<evidence type="ECO:0000313" key="4">
    <source>
        <dbReference type="Proteomes" id="UP000283530"/>
    </source>
</evidence>